<sequence length="364" mass="38353">MTTASTLPGAENLDRLEAVPAVAAVAPDAPLEAQTISRRAVGPRDVRIAIEYSGICHSDIHTARSEWSEAKYPLVVGHEIIGRVDAVGSDVTNFSIGDRVGVGCMSNSCHDCPACADGQEQECHNGTIMTYGGVDVDGSITQGGYSAATVIDERMVLRIPEALPADAAAPLLCAGITMYSPLRQWNAGPGTKVAIIGMGGLGHVGVKLAAAMGCEVTVLSQTTSKRSDSLRFGATEHYATGGDEGKENLKALRGSFDLIINTVSANLPMDAYVGLLRTRGVFVEIGLPIEKLSLSAFTLTHARRVLTGSLIGGIPETQEMLDFCAEHGVTAEIELISASEINAAYERVVGSDVRYRFVIDASTF</sequence>
<dbReference type="InterPro" id="IPR013154">
    <property type="entry name" value="ADH-like_N"/>
</dbReference>
<dbReference type="STRING" id="499555.BJL86_3003"/>
<dbReference type="EMBL" id="CP015961">
    <property type="protein sequence ID" value="ANI93762.1"/>
    <property type="molecule type" value="Genomic_DNA"/>
</dbReference>
<evidence type="ECO:0000256" key="7">
    <source>
        <dbReference type="RuleBase" id="RU361277"/>
    </source>
</evidence>
<keyword evidence="10" id="KW-1185">Reference proteome</keyword>
<dbReference type="Pfam" id="PF00107">
    <property type="entry name" value="ADH_zinc_N"/>
    <property type="match status" value="1"/>
</dbReference>
<dbReference type="OrthoDB" id="3567264at2"/>
<comment type="catalytic activity">
    <reaction evidence="6">
        <text>a primary alcohol + NADP(+) = an aldehyde + NADPH + H(+)</text>
        <dbReference type="Rhea" id="RHEA:15937"/>
        <dbReference type="ChEBI" id="CHEBI:15378"/>
        <dbReference type="ChEBI" id="CHEBI:15734"/>
        <dbReference type="ChEBI" id="CHEBI:17478"/>
        <dbReference type="ChEBI" id="CHEBI:57783"/>
        <dbReference type="ChEBI" id="CHEBI:58349"/>
        <dbReference type="EC" id="1.1.1.2"/>
    </reaction>
</comment>
<reference evidence="9 10" key="1">
    <citation type="submission" date="2016-06" db="EMBL/GenBank/DDBJ databases">
        <title>Complete genome sequence of a saline-alkali tolerant type strain Dietzia timorensis ID05-A0528T.</title>
        <authorList>
            <person name="Wu X."/>
        </authorList>
    </citation>
    <scope>NUCLEOTIDE SEQUENCE [LARGE SCALE GENOMIC DNA]</scope>
    <source>
        <strain evidence="9 10">ID05-A0528</strain>
    </source>
</reference>
<organism evidence="9 10">
    <name type="scientific">Dietzia timorensis</name>
    <dbReference type="NCBI Taxonomy" id="499555"/>
    <lineage>
        <taxon>Bacteria</taxon>
        <taxon>Bacillati</taxon>
        <taxon>Actinomycetota</taxon>
        <taxon>Actinomycetes</taxon>
        <taxon>Mycobacteriales</taxon>
        <taxon>Dietziaceae</taxon>
        <taxon>Dietzia</taxon>
    </lineage>
</organism>
<evidence type="ECO:0000256" key="2">
    <source>
        <dbReference type="ARBA" id="ARBA00022723"/>
    </source>
</evidence>
<dbReference type="GO" id="GO:0008270">
    <property type="term" value="F:zinc ion binding"/>
    <property type="evidence" value="ECO:0007669"/>
    <property type="project" value="InterPro"/>
</dbReference>
<evidence type="ECO:0000256" key="1">
    <source>
        <dbReference type="ARBA" id="ARBA00001947"/>
    </source>
</evidence>
<dbReference type="Gene3D" id="3.40.50.720">
    <property type="entry name" value="NAD(P)-binding Rossmann-like Domain"/>
    <property type="match status" value="1"/>
</dbReference>
<evidence type="ECO:0000256" key="5">
    <source>
        <dbReference type="ARBA" id="ARBA00024074"/>
    </source>
</evidence>
<name>A0A173LRH2_9ACTN</name>
<dbReference type="FunFam" id="3.40.50.720:FF:000022">
    <property type="entry name" value="Cinnamyl alcohol dehydrogenase"/>
    <property type="match status" value="1"/>
</dbReference>
<dbReference type="PANTHER" id="PTHR42683">
    <property type="entry name" value="ALDEHYDE REDUCTASE"/>
    <property type="match status" value="1"/>
</dbReference>
<dbReference type="InterPro" id="IPR036291">
    <property type="entry name" value="NAD(P)-bd_dom_sf"/>
</dbReference>
<evidence type="ECO:0000256" key="6">
    <source>
        <dbReference type="ARBA" id="ARBA00048262"/>
    </source>
</evidence>
<dbReference type="InterPro" id="IPR047109">
    <property type="entry name" value="CAD-like"/>
</dbReference>
<dbReference type="EC" id="1.1.1.2" evidence="5"/>
<evidence type="ECO:0000256" key="4">
    <source>
        <dbReference type="ARBA" id="ARBA00023002"/>
    </source>
</evidence>
<dbReference type="AlphaFoldDB" id="A0A173LRH2"/>
<dbReference type="InterPro" id="IPR002328">
    <property type="entry name" value="ADH_Zn_CS"/>
</dbReference>
<dbReference type="Pfam" id="PF08240">
    <property type="entry name" value="ADH_N"/>
    <property type="match status" value="1"/>
</dbReference>
<dbReference type="GO" id="GO:0008106">
    <property type="term" value="F:alcohol dehydrogenase (NADP+) activity"/>
    <property type="evidence" value="ECO:0007669"/>
    <property type="project" value="UniProtKB-EC"/>
</dbReference>
<protein>
    <recommendedName>
        <fullName evidence="5">alcohol dehydrogenase (NADP(+))</fullName>
        <ecNumber evidence="5">1.1.1.2</ecNumber>
    </recommendedName>
</protein>
<dbReference type="PROSITE" id="PS00059">
    <property type="entry name" value="ADH_ZINC"/>
    <property type="match status" value="1"/>
</dbReference>
<dbReference type="Gene3D" id="3.90.180.10">
    <property type="entry name" value="Medium-chain alcohol dehydrogenases, catalytic domain"/>
    <property type="match status" value="1"/>
</dbReference>
<comment type="cofactor">
    <cofactor evidence="1 7">
        <name>Zn(2+)</name>
        <dbReference type="ChEBI" id="CHEBI:29105"/>
    </cofactor>
</comment>
<dbReference type="InterPro" id="IPR013149">
    <property type="entry name" value="ADH-like_C"/>
</dbReference>
<dbReference type="KEGG" id="dtm:BJL86_3003"/>
<feature type="domain" description="Enoyl reductase (ER)" evidence="8">
    <location>
        <begin position="26"/>
        <end position="359"/>
    </location>
</feature>
<accession>A0A173LRH2</accession>
<dbReference type="SUPFAM" id="SSF50129">
    <property type="entry name" value="GroES-like"/>
    <property type="match status" value="1"/>
</dbReference>
<proteinExistence type="inferred from homology"/>
<dbReference type="InterPro" id="IPR011032">
    <property type="entry name" value="GroES-like_sf"/>
</dbReference>
<keyword evidence="2 7" id="KW-0479">Metal-binding</keyword>
<dbReference type="RefSeq" id="WP_067471988.1">
    <property type="nucleotide sequence ID" value="NZ_CP015961.1"/>
</dbReference>
<dbReference type="SMART" id="SM00829">
    <property type="entry name" value="PKS_ER"/>
    <property type="match status" value="1"/>
</dbReference>
<gene>
    <name evidence="9" type="ORF">BJL86_3003</name>
</gene>
<comment type="similarity">
    <text evidence="7">Belongs to the zinc-containing alcohol dehydrogenase family.</text>
</comment>
<dbReference type="InterPro" id="IPR020843">
    <property type="entry name" value="ER"/>
</dbReference>
<dbReference type="Proteomes" id="UP000186104">
    <property type="component" value="Chromosome"/>
</dbReference>
<dbReference type="SUPFAM" id="SSF51735">
    <property type="entry name" value="NAD(P)-binding Rossmann-fold domains"/>
    <property type="match status" value="1"/>
</dbReference>
<keyword evidence="4" id="KW-0560">Oxidoreductase</keyword>
<dbReference type="CDD" id="cd05283">
    <property type="entry name" value="CAD1"/>
    <property type="match status" value="1"/>
</dbReference>
<evidence type="ECO:0000259" key="8">
    <source>
        <dbReference type="SMART" id="SM00829"/>
    </source>
</evidence>
<evidence type="ECO:0000313" key="9">
    <source>
        <dbReference type="EMBL" id="ANI93762.1"/>
    </source>
</evidence>
<keyword evidence="3 7" id="KW-0862">Zinc</keyword>
<evidence type="ECO:0000313" key="10">
    <source>
        <dbReference type="Proteomes" id="UP000186104"/>
    </source>
</evidence>
<evidence type="ECO:0000256" key="3">
    <source>
        <dbReference type="ARBA" id="ARBA00022833"/>
    </source>
</evidence>